<accession>A0A9Q0F007</accession>
<protein>
    <recommendedName>
        <fullName evidence="6">Pentatricopeptide repeat-containing protein</fullName>
    </recommendedName>
</protein>
<dbReference type="GO" id="GO:0009451">
    <property type="term" value="P:RNA modification"/>
    <property type="evidence" value="ECO:0007669"/>
    <property type="project" value="InterPro"/>
</dbReference>
<feature type="non-terminal residue" evidence="4">
    <location>
        <position position="1"/>
    </location>
</feature>
<dbReference type="NCBIfam" id="TIGR00756">
    <property type="entry name" value="PPR"/>
    <property type="match status" value="2"/>
</dbReference>
<reference evidence="4" key="2">
    <citation type="journal article" date="2023" name="Plants (Basel)">
        <title>Annotation of the Turnera subulata (Passifloraceae) Draft Genome Reveals the S-Locus Evolved after the Divergence of Turneroideae from Passifloroideae in a Stepwise Manner.</title>
        <authorList>
            <person name="Henning P.M."/>
            <person name="Roalson E.H."/>
            <person name="Mir W."/>
            <person name="McCubbin A.G."/>
            <person name="Shore J.S."/>
        </authorList>
    </citation>
    <scope>NUCLEOTIDE SEQUENCE</scope>
    <source>
        <strain evidence="4">F60SS</strain>
    </source>
</reference>
<comment type="caution">
    <text evidence="4">The sequence shown here is derived from an EMBL/GenBank/DDBJ whole genome shotgun (WGS) entry which is preliminary data.</text>
</comment>
<dbReference type="PANTHER" id="PTHR24015">
    <property type="entry name" value="OS07G0578800 PROTEIN-RELATED"/>
    <property type="match status" value="1"/>
</dbReference>
<dbReference type="GO" id="GO:0003723">
    <property type="term" value="F:RNA binding"/>
    <property type="evidence" value="ECO:0007669"/>
    <property type="project" value="InterPro"/>
</dbReference>
<feature type="region of interest" description="Disordered" evidence="3">
    <location>
        <begin position="1"/>
        <end position="21"/>
    </location>
</feature>
<dbReference type="AlphaFoldDB" id="A0A9Q0F007"/>
<name>A0A9Q0F007_9ROSI</name>
<reference evidence="4" key="1">
    <citation type="submission" date="2022-02" db="EMBL/GenBank/DDBJ databases">
        <authorList>
            <person name="Henning P.M."/>
            <person name="McCubbin A.G."/>
            <person name="Shore J.S."/>
        </authorList>
    </citation>
    <scope>NUCLEOTIDE SEQUENCE</scope>
    <source>
        <strain evidence="4">F60SS</strain>
        <tissue evidence="4">Leaves</tissue>
    </source>
</reference>
<dbReference type="EMBL" id="JAKUCV010007623">
    <property type="protein sequence ID" value="KAJ4822641.1"/>
    <property type="molecule type" value="Genomic_DNA"/>
</dbReference>
<dbReference type="Pfam" id="PF01535">
    <property type="entry name" value="PPR"/>
    <property type="match status" value="4"/>
</dbReference>
<keyword evidence="5" id="KW-1185">Reference proteome</keyword>
<sequence length="509" mass="57326">LPELHPLRSPSNPIPISPIPPKIPRSSYHDRQWRQSFCIRQAHFSLRIPPCTPFLHQTLPFPPSKRHLPMELRRQIPLLQRKLPRSVPFLYPYASLRYSAGPVYDSDGGGHLRRASLAAPGETGSWMHRVGGDGERPNFRTLEGGFQACGNLGASGEGSCLHCLAVKTGLEHSQVVKSSLLSMYSKCGNVQAAYHSFCEVKDKDLFSWTSYSGVHPDEIVLCCMLLGFGNSMRVSEGKAFHGLIIRRNYAMDRMVYNAVLSMYCRFGLLGPAEILFFMGSEQNKESWNIMVSGYAKMGLPEKCTYLFRKMQSLCMEADSSSFVSVISSCSQLGVRWLFRSLHCHIIKNSMAEDISISNSLIDMYGKGGSLRLAWTIFWRTKKDIVTWNTMISLCTRNGHYVEAIDLFDEMISANWEPNPATLVTVLSAYPSEKVRRDTLLELIPDTSISSPQRKDRRESMWHALNEAADLEGRHGFSSDELELVAEELQLSPMYHVISPMPTKICSKTV</sequence>
<dbReference type="Pfam" id="PF13041">
    <property type="entry name" value="PPR_2"/>
    <property type="match status" value="1"/>
</dbReference>
<proteinExistence type="predicted"/>
<feature type="non-terminal residue" evidence="4">
    <location>
        <position position="509"/>
    </location>
</feature>
<dbReference type="Proteomes" id="UP001141552">
    <property type="component" value="Unassembled WGS sequence"/>
</dbReference>
<feature type="compositionally biased region" description="Pro residues" evidence="3">
    <location>
        <begin position="12"/>
        <end position="21"/>
    </location>
</feature>
<feature type="repeat" description="PPR" evidence="2">
    <location>
        <begin position="383"/>
        <end position="417"/>
    </location>
</feature>
<feature type="repeat" description="PPR" evidence="2">
    <location>
        <begin position="283"/>
        <end position="317"/>
    </location>
</feature>
<dbReference type="OrthoDB" id="810711at2759"/>
<evidence type="ECO:0000313" key="5">
    <source>
        <dbReference type="Proteomes" id="UP001141552"/>
    </source>
</evidence>
<evidence type="ECO:0000256" key="2">
    <source>
        <dbReference type="PROSITE-ProRule" id="PRU00708"/>
    </source>
</evidence>
<gene>
    <name evidence="4" type="ORF">Tsubulata_045771</name>
</gene>
<keyword evidence="1" id="KW-0677">Repeat</keyword>
<organism evidence="4 5">
    <name type="scientific">Turnera subulata</name>
    <dbReference type="NCBI Taxonomy" id="218843"/>
    <lineage>
        <taxon>Eukaryota</taxon>
        <taxon>Viridiplantae</taxon>
        <taxon>Streptophyta</taxon>
        <taxon>Embryophyta</taxon>
        <taxon>Tracheophyta</taxon>
        <taxon>Spermatophyta</taxon>
        <taxon>Magnoliopsida</taxon>
        <taxon>eudicotyledons</taxon>
        <taxon>Gunneridae</taxon>
        <taxon>Pentapetalae</taxon>
        <taxon>rosids</taxon>
        <taxon>fabids</taxon>
        <taxon>Malpighiales</taxon>
        <taxon>Passifloraceae</taxon>
        <taxon>Turnera</taxon>
    </lineage>
</organism>
<evidence type="ECO:0000313" key="4">
    <source>
        <dbReference type="EMBL" id="KAJ4822641.1"/>
    </source>
</evidence>
<dbReference type="PANTHER" id="PTHR24015:SF548">
    <property type="entry name" value="OS08G0340900 PROTEIN"/>
    <property type="match status" value="1"/>
</dbReference>
<dbReference type="PROSITE" id="PS51375">
    <property type="entry name" value="PPR"/>
    <property type="match status" value="2"/>
</dbReference>
<evidence type="ECO:0000256" key="1">
    <source>
        <dbReference type="ARBA" id="ARBA00022737"/>
    </source>
</evidence>
<evidence type="ECO:0008006" key="6">
    <source>
        <dbReference type="Google" id="ProtNLM"/>
    </source>
</evidence>
<dbReference type="InterPro" id="IPR046960">
    <property type="entry name" value="PPR_At4g14850-like_plant"/>
</dbReference>
<dbReference type="InterPro" id="IPR002885">
    <property type="entry name" value="PPR_rpt"/>
</dbReference>
<dbReference type="Gene3D" id="1.25.40.10">
    <property type="entry name" value="Tetratricopeptide repeat domain"/>
    <property type="match status" value="2"/>
</dbReference>
<evidence type="ECO:0000256" key="3">
    <source>
        <dbReference type="SAM" id="MobiDB-lite"/>
    </source>
</evidence>
<dbReference type="InterPro" id="IPR011990">
    <property type="entry name" value="TPR-like_helical_dom_sf"/>
</dbReference>